<dbReference type="PANTHER" id="PTHR34222:SF33">
    <property type="entry name" value="RETROTRANSPOSON GAG DOMAIN-CONTAINING PROTEIN"/>
    <property type="match status" value="1"/>
</dbReference>
<name>A0AAV6K7U2_9ERIC</name>
<dbReference type="EMBL" id="JACTNZ010000005">
    <property type="protein sequence ID" value="KAG5548545.1"/>
    <property type="molecule type" value="Genomic_DNA"/>
</dbReference>
<dbReference type="InterPro" id="IPR029472">
    <property type="entry name" value="Copia-like_N"/>
</dbReference>
<dbReference type="Proteomes" id="UP000823749">
    <property type="component" value="Chromosome 5"/>
</dbReference>
<comment type="caution">
    <text evidence="2">The sequence shown here is derived from an EMBL/GenBank/DDBJ whole genome shotgun (WGS) entry which is preliminary data.</text>
</comment>
<feature type="domain" description="Retrotransposon Copia-like N-terminal" evidence="1">
    <location>
        <begin position="11"/>
        <end position="51"/>
    </location>
</feature>
<protein>
    <recommendedName>
        <fullName evidence="1">Retrotransposon Copia-like N-terminal domain-containing protein</fullName>
    </recommendedName>
</protein>
<dbReference type="PANTHER" id="PTHR34222">
    <property type="entry name" value="GAG_PRE-INTEGRS DOMAIN-CONTAINING PROTEIN"/>
    <property type="match status" value="1"/>
</dbReference>
<dbReference type="Pfam" id="PF14244">
    <property type="entry name" value="Retrotran_gag_3"/>
    <property type="match status" value="1"/>
</dbReference>
<sequence>MSGQSDFNSTPRLSSVLLNGLNYVPWSRVTSIALGGKSLLGHIDGTKPAPKADVEKEKYTENMWDELGLHRPPTNDLVTLQKRAEQHKVFQLLANVKPEFENLRGNILMGSETPSLSSVCASIQQEETRKKTMNIDQKSPIINSEASALMVDKRKVLDNKKQGSNIDKEHNPLSNKRGRCDVCDTDRHSRDRCWVLYPHLKPKFKKGDRINKVANSVGYF</sequence>
<dbReference type="AlphaFoldDB" id="A0AAV6K7U2"/>
<keyword evidence="3" id="KW-1185">Reference proteome</keyword>
<accession>A0AAV6K7U2</accession>
<reference evidence="2" key="1">
    <citation type="submission" date="2020-08" db="EMBL/GenBank/DDBJ databases">
        <title>Plant Genome Project.</title>
        <authorList>
            <person name="Zhang R.-G."/>
        </authorList>
    </citation>
    <scope>NUCLEOTIDE SEQUENCE</scope>
    <source>
        <strain evidence="2">WSP0</strain>
        <tissue evidence="2">Leaf</tissue>
    </source>
</reference>
<evidence type="ECO:0000313" key="2">
    <source>
        <dbReference type="EMBL" id="KAG5548545.1"/>
    </source>
</evidence>
<evidence type="ECO:0000259" key="1">
    <source>
        <dbReference type="Pfam" id="PF14244"/>
    </source>
</evidence>
<organism evidence="2 3">
    <name type="scientific">Rhododendron griersonianum</name>
    <dbReference type="NCBI Taxonomy" id="479676"/>
    <lineage>
        <taxon>Eukaryota</taxon>
        <taxon>Viridiplantae</taxon>
        <taxon>Streptophyta</taxon>
        <taxon>Embryophyta</taxon>
        <taxon>Tracheophyta</taxon>
        <taxon>Spermatophyta</taxon>
        <taxon>Magnoliopsida</taxon>
        <taxon>eudicotyledons</taxon>
        <taxon>Gunneridae</taxon>
        <taxon>Pentapetalae</taxon>
        <taxon>asterids</taxon>
        <taxon>Ericales</taxon>
        <taxon>Ericaceae</taxon>
        <taxon>Ericoideae</taxon>
        <taxon>Rhodoreae</taxon>
        <taxon>Rhododendron</taxon>
    </lineage>
</organism>
<gene>
    <name evidence="2" type="ORF">RHGRI_014036</name>
</gene>
<evidence type="ECO:0000313" key="3">
    <source>
        <dbReference type="Proteomes" id="UP000823749"/>
    </source>
</evidence>
<proteinExistence type="predicted"/>